<evidence type="ECO:0000313" key="1">
    <source>
        <dbReference type="EMBL" id="AHH18445.1"/>
    </source>
</evidence>
<reference evidence="1 2" key="1">
    <citation type="journal article" date="2014" name="Appl. Environ. Microbiol.">
        <title>Insights into the Microbial Degradation of Rubber and Gutta-Percha by Analysis of the Complete Genome of Nocardia nova SH22a.</title>
        <authorList>
            <person name="Luo Q."/>
            <person name="Hiessl S."/>
            <person name="Poehlein A."/>
            <person name="Daniel R."/>
            <person name="Steinbuchel A."/>
        </authorList>
    </citation>
    <scope>NUCLEOTIDE SEQUENCE [LARGE SCALE GENOMIC DNA]</scope>
    <source>
        <strain evidence="1">SH22a</strain>
    </source>
</reference>
<dbReference type="Proteomes" id="UP000019150">
    <property type="component" value="Chromosome"/>
</dbReference>
<dbReference type="KEGG" id="nno:NONO_c36580"/>
<dbReference type="PATRIC" id="fig|1415166.3.peg.3755"/>
<name>W5TGI2_9NOCA</name>
<dbReference type="HOGENOM" id="CLU_2650828_0_0_11"/>
<protein>
    <submittedName>
        <fullName evidence="1">Uncharacterized protein</fullName>
    </submittedName>
</protein>
<proteinExistence type="predicted"/>
<dbReference type="EMBL" id="CP006850">
    <property type="protein sequence ID" value="AHH18445.1"/>
    <property type="molecule type" value="Genomic_DNA"/>
</dbReference>
<dbReference type="AlphaFoldDB" id="W5TGI2"/>
<organism evidence="1 2">
    <name type="scientific">Nocardia nova SH22a</name>
    <dbReference type="NCBI Taxonomy" id="1415166"/>
    <lineage>
        <taxon>Bacteria</taxon>
        <taxon>Bacillati</taxon>
        <taxon>Actinomycetota</taxon>
        <taxon>Actinomycetes</taxon>
        <taxon>Mycobacteriales</taxon>
        <taxon>Nocardiaceae</taxon>
        <taxon>Nocardia</taxon>
    </lineage>
</organism>
<accession>W5TGI2</accession>
<evidence type="ECO:0000313" key="2">
    <source>
        <dbReference type="Proteomes" id="UP000019150"/>
    </source>
</evidence>
<sequence>MLGDRDIAQECNLLLEEIRPQRSRFLLGRARPAAPTETFYDIEEAVFGCLPCRQRTPLNLDYLVDSPLTPELSTVS</sequence>
<gene>
    <name evidence="1" type="ORF">NONO_c36580</name>
</gene>
<keyword evidence="2" id="KW-1185">Reference proteome</keyword>